<evidence type="ECO:0000313" key="3">
    <source>
        <dbReference type="EMBL" id="ADP71972.1"/>
    </source>
</evidence>
<keyword evidence="4" id="KW-1185">Reference proteome</keyword>
<dbReference type="InterPro" id="IPR001623">
    <property type="entry name" value="DnaJ_domain"/>
</dbReference>
<evidence type="ECO:0000313" key="4">
    <source>
        <dbReference type="Proteomes" id="UP000001399"/>
    </source>
</evidence>
<dbReference type="Gene3D" id="1.10.287.110">
    <property type="entry name" value="DnaJ domain"/>
    <property type="match status" value="1"/>
</dbReference>
<dbReference type="eggNOG" id="COG2214">
    <property type="taxonomic scope" value="Bacteria"/>
</dbReference>
<dbReference type="AlphaFoldDB" id="E3I846"/>
<accession>E3I846</accession>
<feature type="compositionally biased region" description="Basic residues" evidence="1">
    <location>
        <begin position="147"/>
        <end position="157"/>
    </location>
</feature>
<evidence type="ECO:0000256" key="1">
    <source>
        <dbReference type="SAM" id="MobiDB-lite"/>
    </source>
</evidence>
<feature type="domain" description="J" evidence="2">
    <location>
        <begin position="66"/>
        <end position="136"/>
    </location>
</feature>
<sequence length="172" mass="19134">MLSYPRMARKSRCFPLLRGITFLLEIAAAEPDALQDAAAITGQTEATLRQAAGFFIEQVMLDEGADLYRMLGTNPAAPAKELRRHMALIMRWLHPDLITIHERDGGFNRSLYANRIVFAWETVKSPARRSAYDSTRAKTVAVPPKKPPLRRRSRAKSGRGATVLGHADVVPP</sequence>
<dbReference type="InterPro" id="IPR036869">
    <property type="entry name" value="J_dom_sf"/>
</dbReference>
<keyword evidence="3" id="KW-0346">Stress response</keyword>
<evidence type="ECO:0000259" key="2">
    <source>
        <dbReference type="PROSITE" id="PS50076"/>
    </source>
</evidence>
<gene>
    <name evidence="3" type="ordered locus">Rvan_2762</name>
</gene>
<organism evidence="3 4">
    <name type="scientific">Rhodomicrobium vannielii (strain ATCC 17100 / DSM 162 / LMG 4299 / NCIMB 10020 / ATH 3.1.1)</name>
    <dbReference type="NCBI Taxonomy" id="648757"/>
    <lineage>
        <taxon>Bacteria</taxon>
        <taxon>Pseudomonadati</taxon>
        <taxon>Pseudomonadota</taxon>
        <taxon>Alphaproteobacteria</taxon>
        <taxon>Hyphomicrobiales</taxon>
        <taxon>Hyphomicrobiaceae</taxon>
        <taxon>Rhodomicrobium</taxon>
    </lineage>
</organism>
<name>E3I846_RHOVT</name>
<dbReference type="STRING" id="648757.Rvan_2762"/>
<dbReference type="PROSITE" id="PS50076">
    <property type="entry name" value="DNAJ_2"/>
    <property type="match status" value="1"/>
</dbReference>
<proteinExistence type="predicted"/>
<feature type="region of interest" description="Disordered" evidence="1">
    <location>
        <begin position="131"/>
        <end position="172"/>
    </location>
</feature>
<dbReference type="EMBL" id="CP002292">
    <property type="protein sequence ID" value="ADP71972.1"/>
    <property type="molecule type" value="Genomic_DNA"/>
</dbReference>
<reference evidence="4" key="1">
    <citation type="journal article" date="2011" name="J. Bacteriol.">
        <title>Genome sequences of eight morphologically diverse alphaproteobacteria.</title>
        <authorList>
            <consortium name="US DOE Joint Genome Institute"/>
            <person name="Brown P.J."/>
            <person name="Kysela D.T."/>
            <person name="Buechlein A."/>
            <person name="Hemmerich C."/>
            <person name="Brun Y.V."/>
        </authorList>
    </citation>
    <scope>NUCLEOTIDE SEQUENCE [LARGE SCALE GENOMIC DNA]</scope>
    <source>
        <strain evidence="4">ATCC 17100 / ATH 3.1.1 / DSM 162 / LMG 4299</strain>
    </source>
</reference>
<dbReference type="KEGG" id="rva:Rvan_2762"/>
<protein>
    <submittedName>
        <fullName evidence="3">Heat shock protein DnaJ domain protein</fullName>
    </submittedName>
</protein>
<dbReference type="SUPFAM" id="SSF46565">
    <property type="entry name" value="Chaperone J-domain"/>
    <property type="match status" value="1"/>
</dbReference>
<dbReference type="HOGENOM" id="CLU_120905_0_0_5"/>
<dbReference type="Proteomes" id="UP000001399">
    <property type="component" value="Chromosome"/>
</dbReference>